<keyword evidence="3" id="KW-1185">Reference proteome</keyword>
<proteinExistence type="predicted"/>
<organism evidence="2 3">
    <name type="scientific">Janthinobacterium agaricidamnosum NBRC 102515 = DSM 9628</name>
    <dbReference type="NCBI Taxonomy" id="1349767"/>
    <lineage>
        <taxon>Bacteria</taxon>
        <taxon>Pseudomonadati</taxon>
        <taxon>Pseudomonadota</taxon>
        <taxon>Betaproteobacteria</taxon>
        <taxon>Burkholderiales</taxon>
        <taxon>Oxalobacteraceae</taxon>
        <taxon>Janthinobacterium</taxon>
    </lineage>
</organism>
<evidence type="ECO:0000313" key="3">
    <source>
        <dbReference type="Proteomes" id="UP000027604"/>
    </source>
</evidence>
<dbReference type="Gene3D" id="3.40.50.1820">
    <property type="entry name" value="alpha/beta hydrolase"/>
    <property type="match status" value="1"/>
</dbReference>
<protein>
    <recommendedName>
        <fullName evidence="4">Epoxide hydrolase</fullName>
    </recommendedName>
</protein>
<dbReference type="HOGENOM" id="CLU_2935353_0_0_4"/>
<dbReference type="EMBL" id="HG322949">
    <property type="protein sequence ID" value="CDG85767.1"/>
    <property type="molecule type" value="Genomic_DNA"/>
</dbReference>
<name>W0VEK2_9BURK</name>
<dbReference type="InterPro" id="IPR029058">
    <property type="entry name" value="AB_hydrolase_fold"/>
</dbReference>
<reference evidence="2 3" key="1">
    <citation type="journal article" date="2015" name="Genome Announc.">
        <title>Genome Sequence of Mushroom Soft-Rot Pathogen Janthinobacterium agaricidamnosum.</title>
        <authorList>
            <person name="Graupner K."/>
            <person name="Lackner G."/>
            <person name="Hertweck C."/>
        </authorList>
    </citation>
    <scope>NUCLEOTIDE SEQUENCE [LARGE SCALE GENOMIC DNA]</scope>
    <source>
        <strain evidence="3">NBRC 102515 / DSM 9628</strain>
    </source>
</reference>
<feature type="region of interest" description="Disordered" evidence="1">
    <location>
        <begin position="1"/>
        <end position="23"/>
    </location>
</feature>
<dbReference type="AlphaFoldDB" id="W0VEK2"/>
<accession>W0VEK2</accession>
<evidence type="ECO:0008006" key="4">
    <source>
        <dbReference type="Google" id="ProtNLM"/>
    </source>
</evidence>
<dbReference type="STRING" id="1349767.GJA_5170"/>
<dbReference type="KEGG" id="jag:GJA_5170"/>
<evidence type="ECO:0000313" key="2">
    <source>
        <dbReference type="EMBL" id="CDG85767.1"/>
    </source>
</evidence>
<gene>
    <name evidence="2" type="ORF">GJA_5170</name>
</gene>
<dbReference type="Proteomes" id="UP000027604">
    <property type="component" value="Chromosome I"/>
</dbReference>
<sequence length="60" mass="6421">MAGHATTINAVPAAEGRQQGTYSSTGIGSYWSEVEHGGHFAAMESPQLYVQDVRKWVAAL</sequence>
<dbReference type="SUPFAM" id="SSF53474">
    <property type="entry name" value="alpha/beta-Hydrolases"/>
    <property type="match status" value="1"/>
</dbReference>
<evidence type="ECO:0000256" key="1">
    <source>
        <dbReference type="SAM" id="MobiDB-lite"/>
    </source>
</evidence>